<dbReference type="PANTHER" id="PTHR28013:SF4">
    <property type="entry name" value="MARVEL DOMAIN-CONTAINING PROTEIN"/>
    <property type="match status" value="1"/>
</dbReference>
<reference evidence="2" key="1">
    <citation type="submission" date="2020-11" db="EMBL/GenBank/DDBJ databases">
        <authorList>
            <consortium name="DOE Joint Genome Institute"/>
            <person name="Ahrendt S."/>
            <person name="Riley R."/>
            <person name="Andreopoulos W."/>
            <person name="Labutti K."/>
            <person name="Pangilinan J."/>
            <person name="Ruiz-Duenas F.J."/>
            <person name="Barrasa J.M."/>
            <person name="Sanchez-Garcia M."/>
            <person name="Camarero S."/>
            <person name="Miyauchi S."/>
            <person name="Serrano A."/>
            <person name="Linde D."/>
            <person name="Babiker R."/>
            <person name="Drula E."/>
            <person name="Ayuso-Fernandez I."/>
            <person name="Pacheco R."/>
            <person name="Padilla G."/>
            <person name="Ferreira P."/>
            <person name="Barriuso J."/>
            <person name="Kellner H."/>
            <person name="Castanera R."/>
            <person name="Alfaro M."/>
            <person name="Ramirez L."/>
            <person name="Pisabarro A.G."/>
            <person name="Kuo A."/>
            <person name="Tritt A."/>
            <person name="Lipzen A."/>
            <person name="He G."/>
            <person name="Yan M."/>
            <person name="Ng V."/>
            <person name="Cullen D."/>
            <person name="Martin F."/>
            <person name="Rosso M.-N."/>
            <person name="Henrissat B."/>
            <person name="Hibbett D."/>
            <person name="Martinez A.T."/>
            <person name="Grigoriev I.V."/>
        </authorList>
    </citation>
    <scope>NUCLEOTIDE SEQUENCE</scope>
    <source>
        <strain evidence="2">CIRM-BRFM 674</strain>
    </source>
</reference>
<feature type="transmembrane region" description="Helical" evidence="1">
    <location>
        <begin position="7"/>
        <end position="30"/>
    </location>
</feature>
<feature type="transmembrane region" description="Helical" evidence="1">
    <location>
        <begin position="178"/>
        <end position="197"/>
    </location>
</feature>
<organism evidence="2 3">
    <name type="scientific">Pholiota conissans</name>
    <dbReference type="NCBI Taxonomy" id="109636"/>
    <lineage>
        <taxon>Eukaryota</taxon>
        <taxon>Fungi</taxon>
        <taxon>Dikarya</taxon>
        <taxon>Basidiomycota</taxon>
        <taxon>Agaricomycotina</taxon>
        <taxon>Agaricomycetes</taxon>
        <taxon>Agaricomycetidae</taxon>
        <taxon>Agaricales</taxon>
        <taxon>Agaricineae</taxon>
        <taxon>Strophariaceae</taxon>
        <taxon>Pholiota</taxon>
    </lineage>
</organism>
<keyword evidence="1" id="KW-1133">Transmembrane helix</keyword>
<dbReference type="Pfam" id="PF06687">
    <property type="entry name" value="SUR7"/>
    <property type="match status" value="1"/>
</dbReference>
<proteinExistence type="predicted"/>
<dbReference type="PANTHER" id="PTHR28013">
    <property type="entry name" value="PROTEIN DCV1-RELATED"/>
    <property type="match status" value="1"/>
</dbReference>
<evidence type="ECO:0000256" key="1">
    <source>
        <dbReference type="SAM" id="Phobius"/>
    </source>
</evidence>
<keyword evidence="3" id="KW-1185">Reference proteome</keyword>
<feature type="transmembrane region" description="Helical" evidence="1">
    <location>
        <begin position="106"/>
        <end position="124"/>
    </location>
</feature>
<evidence type="ECO:0008006" key="4">
    <source>
        <dbReference type="Google" id="ProtNLM"/>
    </source>
</evidence>
<name>A0A9P5Z6P5_9AGAR</name>
<feature type="transmembrane region" description="Helical" evidence="1">
    <location>
        <begin position="136"/>
        <end position="158"/>
    </location>
</feature>
<comment type="caution">
    <text evidence="2">The sequence shown here is derived from an EMBL/GenBank/DDBJ whole genome shotgun (WGS) entry which is preliminary data.</text>
</comment>
<dbReference type="GO" id="GO:0005886">
    <property type="term" value="C:plasma membrane"/>
    <property type="evidence" value="ECO:0007669"/>
    <property type="project" value="InterPro"/>
</dbReference>
<dbReference type="InterPro" id="IPR009571">
    <property type="entry name" value="SUR7/Rim9-like_fungi"/>
</dbReference>
<protein>
    <recommendedName>
        <fullName evidence="4">Pali-domain-containing protein</fullName>
    </recommendedName>
</protein>
<dbReference type="Gene3D" id="1.20.140.150">
    <property type="match status" value="1"/>
</dbReference>
<sequence>MSRAFCIPGIIILFAAFVLNFLTAISLPFLPALDITRVHVADGAGGGVSSTQTLSELRLGVWAACAYATDGSKICGPKHHGYEVILFSAVDIKKTATIKPSWTRGLAVHPVAAAVTFVALLLSFSDHITVTLVASLVSFIGALITLIAFAIDIALFALVKHAVDGLGIDAKTKTAPGFWLTFVSFILLILAGFTVCFGRRKSRSSSAATSYPLQTSKSGKFWAKIRGRS</sequence>
<evidence type="ECO:0000313" key="3">
    <source>
        <dbReference type="Proteomes" id="UP000807469"/>
    </source>
</evidence>
<keyword evidence="1" id="KW-0812">Transmembrane</keyword>
<dbReference type="GO" id="GO:0032153">
    <property type="term" value="C:cell division site"/>
    <property type="evidence" value="ECO:0007669"/>
    <property type="project" value="TreeGrafter"/>
</dbReference>
<evidence type="ECO:0000313" key="2">
    <source>
        <dbReference type="EMBL" id="KAF9480421.1"/>
    </source>
</evidence>
<keyword evidence="1" id="KW-0472">Membrane</keyword>
<dbReference type="GO" id="GO:0035838">
    <property type="term" value="C:growing cell tip"/>
    <property type="evidence" value="ECO:0007669"/>
    <property type="project" value="TreeGrafter"/>
</dbReference>
<dbReference type="EMBL" id="MU155194">
    <property type="protein sequence ID" value="KAF9480421.1"/>
    <property type="molecule type" value="Genomic_DNA"/>
</dbReference>
<dbReference type="Proteomes" id="UP000807469">
    <property type="component" value="Unassembled WGS sequence"/>
</dbReference>
<dbReference type="OrthoDB" id="2354757at2759"/>
<gene>
    <name evidence="2" type="ORF">BDN70DRAFT_877558</name>
</gene>
<accession>A0A9P5Z6P5</accession>
<dbReference type="InterPro" id="IPR051380">
    <property type="entry name" value="pH-response_reg_palI/RIM9"/>
</dbReference>
<dbReference type="AlphaFoldDB" id="A0A9P5Z6P5"/>